<sequence>MVDRWGDYDADELLTGATAFHGGVYGIEAIVQAPTRHRPGQHPATTGSITRPLRPRPHRAATTSKPKAHEASQQRISAQLVTATPAPTMFQRICDTHALRLKLDKLYALPYQVVLATTATSGNIVSKDAWSALTRRIARRYSLIALDPISLLETPPRVGYDDFVEALNAVLSHFVLNPTIAACLDAVTNLFDAIIDAATLQWRPLESIAPTMAPPLSLAALAFSSSRRSGSREMAREAQMTQEENLKRKLRLRKYLSVPNPLATVLPDEAESFVSSPRTLLLDSRQGSRSHLVSPSAQLQPVPKRGRQLPTTNDGAIVFEKPMTAVVRDELPPLTDPMVLVCADCLVNEALYWCSPCFSIFCVTCWPHRHQAAPPIALDAFPHQCAIVQSKSLASLGPPLPLLGQRTVVMHPSAHAKPMKSTRHKPLAASTSCVELRVTSSIQYLPPVVVREPSTNNSEPPVAPPVVVISKALNKVQKSKPVALASYLDARGAIVDD</sequence>
<evidence type="ECO:0000313" key="2">
    <source>
        <dbReference type="EMBL" id="EQC37493.1"/>
    </source>
</evidence>
<evidence type="ECO:0000313" key="3">
    <source>
        <dbReference type="Proteomes" id="UP000030762"/>
    </source>
</evidence>
<accession>T0RY86</accession>
<name>T0RY86_SAPDV</name>
<gene>
    <name evidence="2" type="ORF">SDRG_05096</name>
</gene>
<dbReference type="eggNOG" id="ENOG502SC9H">
    <property type="taxonomic scope" value="Eukaryota"/>
</dbReference>
<dbReference type="GeneID" id="19945823"/>
<feature type="region of interest" description="Disordered" evidence="1">
    <location>
        <begin position="34"/>
        <end position="74"/>
    </location>
</feature>
<dbReference type="OMA" id="RICDTHA"/>
<evidence type="ECO:0000256" key="1">
    <source>
        <dbReference type="SAM" id="MobiDB-lite"/>
    </source>
</evidence>
<evidence type="ECO:0008006" key="4">
    <source>
        <dbReference type="Google" id="ProtNLM"/>
    </source>
</evidence>
<dbReference type="InParanoid" id="T0RY86"/>
<dbReference type="VEuPathDB" id="FungiDB:SDRG_05096"/>
<dbReference type="OrthoDB" id="76850at2759"/>
<dbReference type="RefSeq" id="XP_008609013.1">
    <property type="nucleotide sequence ID" value="XM_008610791.1"/>
</dbReference>
<reference evidence="2 3" key="1">
    <citation type="submission" date="2012-04" db="EMBL/GenBank/DDBJ databases">
        <title>The Genome Sequence of Saprolegnia declina VS20.</title>
        <authorList>
            <consortium name="The Broad Institute Genome Sequencing Platform"/>
            <person name="Russ C."/>
            <person name="Nusbaum C."/>
            <person name="Tyler B."/>
            <person name="van West P."/>
            <person name="Dieguez-Uribeondo J."/>
            <person name="de Bruijn I."/>
            <person name="Tripathy S."/>
            <person name="Jiang R."/>
            <person name="Young S.K."/>
            <person name="Zeng Q."/>
            <person name="Gargeya S."/>
            <person name="Fitzgerald M."/>
            <person name="Haas B."/>
            <person name="Abouelleil A."/>
            <person name="Alvarado L."/>
            <person name="Arachchi H.M."/>
            <person name="Berlin A."/>
            <person name="Chapman S.B."/>
            <person name="Goldberg J."/>
            <person name="Griggs A."/>
            <person name="Gujja S."/>
            <person name="Hansen M."/>
            <person name="Howarth C."/>
            <person name="Imamovic A."/>
            <person name="Larimer J."/>
            <person name="McCowen C."/>
            <person name="Montmayeur A."/>
            <person name="Murphy C."/>
            <person name="Neiman D."/>
            <person name="Pearson M."/>
            <person name="Priest M."/>
            <person name="Roberts A."/>
            <person name="Saif S."/>
            <person name="Shea T."/>
            <person name="Sisk P."/>
            <person name="Sykes S."/>
            <person name="Wortman J."/>
            <person name="Nusbaum C."/>
            <person name="Birren B."/>
        </authorList>
    </citation>
    <scope>NUCLEOTIDE SEQUENCE [LARGE SCALE GENOMIC DNA]</scope>
    <source>
        <strain evidence="2 3">VS20</strain>
    </source>
</reference>
<keyword evidence="3" id="KW-1185">Reference proteome</keyword>
<dbReference type="Proteomes" id="UP000030762">
    <property type="component" value="Unassembled WGS sequence"/>
</dbReference>
<protein>
    <recommendedName>
        <fullName evidence="4">B box-type domain-containing protein</fullName>
    </recommendedName>
</protein>
<organism evidence="2 3">
    <name type="scientific">Saprolegnia diclina (strain VS20)</name>
    <dbReference type="NCBI Taxonomy" id="1156394"/>
    <lineage>
        <taxon>Eukaryota</taxon>
        <taxon>Sar</taxon>
        <taxon>Stramenopiles</taxon>
        <taxon>Oomycota</taxon>
        <taxon>Saprolegniomycetes</taxon>
        <taxon>Saprolegniales</taxon>
        <taxon>Saprolegniaceae</taxon>
        <taxon>Saprolegnia</taxon>
    </lineage>
</organism>
<dbReference type="EMBL" id="JH767144">
    <property type="protein sequence ID" value="EQC37493.1"/>
    <property type="molecule type" value="Genomic_DNA"/>
</dbReference>
<proteinExistence type="predicted"/>
<dbReference type="AlphaFoldDB" id="T0RY86"/>